<evidence type="ECO:0000256" key="1">
    <source>
        <dbReference type="ARBA" id="ARBA00022801"/>
    </source>
</evidence>
<reference evidence="3 4" key="1">
    <citation type="submission" date="2017-12" db="EMBL/GenBank/DDBJ databases">
        <title>Anaerobic carbon monoxide metabolism by Pleomorphomonas carboxyditropha sp. nov., a new mesophilic hydrogenogenic carboxidotroph.</title>
        <authorList>
            <person name="Esquivel-Elizondo S."/>
            <person name="Krajmalnik-Brown R."/>
        </authorList>
    </citation>
    <scope>NUCLEOTIDE SEQUENCE [LARGE SCALE GENOMIC DNA]</scope>
    <source>
        <strain evidence="3 4">R5-392</strain>
    </source>
</reference>
<sequence length="182" mass="19317">MSFTTIDAHTALIVIDLQKGIAALPPRELARPAIANAVKLIGAFRAAKRPVVLVNVVGGAPGRTDKKPSGDRPADWAELLPELGSSPDDIRISKKTWGAFTDTGLDARLRDLGVTGVVVCGIATSRGVESTARFAHELGYNVALPVDAMADANPEAHRRSVELTFPWIAETGSTDELISLVR</sequence>
<comment type="caution">
    <text evidence="3">The sequence shown here is derived from an EMBL/GenBank/DDBJ whole genome shotgun (WGS) entry which is preliminary data.</text>
</comment>
<dbReference type="SUPFAM" id="SSF52499">
    <property type="entry name" value="Isochorismatase-like hydrolases"/>
    <property type="match status" value="1"/>
</dbReference>
<dbReference type="RefSeq" id="WP_101287616.1">
    <property type="nucleotide sequence ID" value="NZ_FOUQ01000001.1"/>
</dbReference>
<dbReference type="AlphaFoldDB" id="A0A1I4QQ39"/>
<dbReference type="Pfam" id="PF00857">
    <property type="entry name" value="Isochorismatase"/>
    <property type="match status" value="1"/>
</dbReference>
<dbReference type="OrthoDB" id="9807387at2"/>
<keyword evidence="1 3" id="KW-0378">Hydrolase</keyword>
<dbReference type="EMBL" id="PJNW01000002">
    <property type="protein sequence ID" value="PKR90523.1"/>
    <property type="molecule type" value="Genomic_DNA"/>
</dbReference>
<organism evidence="3 4">
    <name type="scientific">Pleomorphomonas diazotrophica</name>
    <dbReference type="NCBI Taxonomy" id="1166257"/>
    <lineage>
        <taxon>Bacteria</taxon>
        <taxon>Pseudomonadati</taxon>
        <taxon>Pseudomonadota</taxon>
        <taxon>Alphaproteobacteria</taxon>
        <taxon>Hyphomicrobiales</taxon>
        <taxon>Pleomorphomonadaceae</taxon>
        <taxon>Pleomorphomonas</taxon>
    </lineage>
</organism>
<accession>A0A1I4QQ39</accession>
<dbReference type="InterPro" id="IPR036380">
    <property type="entry name" value="Isochorismatase-like_sf"/>
</dbReference>
<dbReference type="Proteomes" id="UP000233491">
    <property type="component" value="Unassembled WGS sequence"/>
</dbReference>
<dbReference type="GO" id="GO:0016787">
    <property type="term" value="F:hydrolase activity"/>
    <property type="evidence" value="ECO:0007669"/>
    <property type="project" value="UniProtKB-KW"/>
</dbReference>
<gene>
    <name evidence="3" type="ORF">CXZ10_03910</name>
</gene>
<protein>
    <submittedName>
        <fullName evidence="3">Hydrolase</fullName>
    </submittedName>
</protein>
<evidence type="ECO:0000313" key="4">
    <source>
        <dbReference type="Proteomes" id="UP000233491"/>
    </source>
</evidence>
<dbReference type="InterPro" id="IPR000868">
    <property type="entry name" value="Isochorismatase-like_dom"/>
</dbReference>
<dbReference type="Gene3D" id="3.40.50.850">
    <property type="entry name" value="Isochorismatase-like"/>
    <property type="match status" value="1"/>
</dbReference>
<dbReference type="PANTHER" id="PTHR43540:SF7">
    <property type="entry name" value="ISOCHORISMATASE FAMILY PROTEIN YECD"/>
    <property type="match status" value="1"/>
</dbReference>
<feature type="domain" description="Isochorismatase-like" evidence="2">
    <location>
        <begin position="10"/>
        <end position="175"/>
    </location>
</feature>
<evidence type="ECO:0000259" key="2">
    <source>
        <dbReference type="Pfam" id="PF00857"/>
    </source>
</evidence>
<dbReference type="PANTHER" id="PTHR43540">
    <property type="entry name" value="PEROXYUREIDOACRYLATE/UREIDOACRYLATE AMIDOHYDROLASE-RELATED"/>
    <property type="match status" value="1"/>
</dbReference>
<evidence type="ECO:0000313" key="3">
    <source>
        <dbReference type="EMBL" id="PKR90523.1"/>
    </source>
</evidence>
<dbReference type="InterPro" id="IPR050272">
    <property type="entry name" value="Isochorismatase-like_hydrls"/>
</dbReference>
<keyword evidence="4" id="KW-1185">Reference proteome</keyword>
<dbReference type="CDD" id="cd00431">
    <property type="entry name" value="cysteine_hydrolases"/>
    <property type="match status" value="1"/>
</dbReference>
<proteinExistence type="predicted"/>
<name>A0A1I4QQ39_9HYPH</name>